<evidence type="ECO:0000256" key="3">
    <source>
        <dbReference type="ARBA" id="ARBA00005811"/>
    </source>
</evidence>
<evidence type="ECO:0000256" key="8">
    <source>
        <dbReference type="ARBA" id="ARBA00022692"/>
    </source>
</evidence>
<evidence type="ECO:0000256" key="10">
    <source>
        <dbReference type="ARBA" id="ARBA00022989"/>
    </source>
</evidence>
<evidence type="ECO:0000256" key="12">
    <source>
        <dbReference type="RuleBase" id="RU003879"/>
    </source>
</evidence>
<comment type="function">
    <text evidence="1">Involved in the TonB-dependent energy-dependent transport of various receptor-bound substrates.</text>
</comment>
<evidence type="ECO:0000256" key="2">
    <source>
        <dbReference type="ARBA" id="ARBA00004249"/>
    </source>
</evidence>
<gene>
    <name evidence="13" type="ORF">M0G41_02020</name>
</gene>
<keyword evidence="14" id="KW-1185">Reference proteome</keyword>
<keyword evidence="10" id="KW-1133">Transmembrane helix</keyword>
<evidence type="ECO:0000256" key="5">
    <source>
        <dbReference type="ARBA" id="ARBA00022448"/>
    </source>
</evidence>
<dbReference type="PANTHER" id="PTHR30558">
    <property type="entry name" value="EXBD MEMBRANE COMPONENT OF PMF-DRIVEN MACROMOLECULE IMPORT SYSTEM"/>
    <property type="match status" value="1"/>
</dbReference>
<name>A0ABT0GDM0_9GAMM</name>
<comment type="caution">
    <text evidence="13">The sequence shown here is derived from an EMBL/GenBank/DDBJ whole genome shotgun (WGS) entry which is preliminary data.</text>
</comment>
<reference evidence="13" key="1">
    <citation type="submission" date="2022-04" db="EMBL/GenBank/DDBJ databases">
        <title>Lysobacter sp. CAU 1642 isolated from sea sand.</title>
        <authorList>
            <person name="Kim W."/>
        </authorList>
    </citation>
    <scope>NUCLEOTIDE SEQUENCE</scope>
    <source>
        <strain evidence="13">CAU 1642</strain>
    </source>
</reference>
<dbReference type="EMBL" id="JALNMH010000001">
    <property type="protein sequence ID" value="MCK7592442.1"/>
    <property type="molecule type" value="Genomic_DNA"/>
</dbReference>
<evidence type="ECO:0000313" key="13">
    <source>
        <dbReference type="EMBL" id="MCK7592442.1"/>
    </source>
</evidence>
<accession>A0ABT0GDM0</accession>
<evidence type="ECO:0000256" key="4">
    <source>
        <dbReference type="ARBA" id="ARBA00011471"/>
    </source>
</evidence>
<keyword evidence="5 12" id="KW-0813">Transport</keyword>
<evidence type="ECO:0000256" key="7">
    <source>
        <dbReference type="ARBA" id="ARBA00022519"/>
    </source>
</evidence>
<proteinExistence type="inferred from homology"/>
<evidence type="ECO:0000256" key="1">
    <source>
        <dbReference type="ARBA" id="ARBA00003540"/>
    </source>
</evidence>
<keyword evidence="8 12" id="KW-0812">Transmembrane</keyword>
<comment type="subcellular location">
    <subcellularLocation>
        <location evidence="2">Cell inner membrane</location>
        <topology evidence="2">Single-pass type II membrane protein</topology>
    </subcellularLocation>
    <subcellularLocation>
        <location evidence="12">Cell membrane</location>
        <topology evidence="12">Single-pass type II membrane protein</topology>
    </subcellularLocation>
</comment>
<protein>
    <submittedName>
        <fullName evidence="13">Biopolymer transporter ExbD</fullName>
    </submittedName>
</protein>
<keyword evidence="6" id="KW-1003">Cell membrane</keyword>
<organism evidence="13 14">
    <name type="scientific">Pseudomarimonas salicorniae</name>
    <dbReference type="NCBI Taxonomy" id="2933270"/>
    <lineage>
        <taxon>Bacteria</taxon>
        <taxon>Pseudomonadati</taxon>
        <taxon>Pseudomonadota</taxon>
        <taxon>Gammaproteobacteria</taxon>
        <taxon>Lysobacterales</taxon>
        <taxon>Lysobacteraceae</taxon>
        <taxon>Pseudomarimonas</taxon>
    </lineage>
</organism>
<evidence type="ECO:0000256" key="6">
    <source>
        <dbReference type="ARBA" id="ARBA00022475"/>
    </source>
</evidence>
<keyword evidence="9 12" id="KW-0653">Protein transport</keyword>
<sequence>MNVTPLVDVLLVLLIIFMVTAPMASHEIQVDLPQQSRTPPEQLKEPPPPVRIRIEANGGIFWDNQPMPRAAVQASMMLEATRDPQPLIELETAGEAQYQTLTEVLTMAKNSGLEKIGFVETL</sequence>
<evidence type="ECO:0000256" key="9">
    <source>
        <dbReference type="ARBA" id="ARBA00022927"/>
    </source>
</evidence>
<dbReference type="Pfam" id="PF02472">
    <property type="entry name" value="ExbD"/>
    <property type="match status" value="1"/>
</dbReference>
<dbReference type="InterPro" id="IPR003400">
    <property type="entry name" value="ExbD"/>
</dbReference>
<dbReference type="PANTHER" id="PTHR30558:SF12">
    <property type="entry name" value="BIOPOLYMER TRANSPORT PROTEIN EXBD"/>
    <property type="match status" value="1"/>
</dbReference>
<evidence type="ECO:0000256" key="11">
    <source>
        <dbReference type="ARBA" id="ARBA00023136"/>
    </source>
</evidence>
<dbReference type="Proteomes" id="UP001431449">
    <property type="component" value="Unassembled WGS sequence"/>
</dbReference>
<keyword evidence="7" id="KW-0997">Cell inner membrane</keyword>
<evidence type="ECO:0000313" key="14">
    <source>
        <dbReference type="Proteomes" id="UP001431449"/>
    </source>
</evidence>
<comment type="similarity">
    <text evidence="3 12">Belongs to the ExbD/TolR family.</text>
</comment>
<dbReference type="Gene3D" id="3.30.420.270">
    <property type="match status" value="1"/>
</dbReference>
<comment type="subunit">
    <text evidence="4">The accessory proteins ExbB and ExbD seem to form a complex with TonB.</text>
</comment>
<keyword evidence="11" id="KW-0472">Membrane</keyword>